<feature type="compositionally biased region" description="Low complexity" evidence="2">
    <location>
        <begin position="60"/>
        <end position="70"/>
    </location>
</feature>
<sequence>TTFLKPEILYLVTSFEDNQNNYENNSPQSTFPINEPQSFFSVNQNPSPPPSNKNDHLASSDKSYSSNGNSHVDPVVALKCDTLEHHALRRFSAWRTGKKSSFHSSKKMNSIQLPEINIPEEVENVQEGSILKPNGSAATSSIVSPIEPISQNDKPIALTNVGSSRSFIDSGKTKLDARSTELLGRVDELQDIIDRMKSDIVKREVLDHHQQKFNTLNKERQAAEKQRERDLVNRIEAELTDFVAQNKLKTGRAQKIERLHQKKNEKALKELYKSEKLIILTFFFLNVYAAFGLYKF</sequence>
<evidence type="ECO:0000313" key="6">
    <source>
        <dbReference type="Proteomes" id="UP000789405"/>
    </source>
</evidence>
<proteinExistence type="predicted"/>
<keyword evidence="3" id="KW-0472">Membrane</keyword>
<feature type="non-terminal residue" evidence="5">
    <location>
        <position position="296"/>
    </location>
</feature>
<keyword evidence="3" id="KW-0812">Transmembrane</keyword>
<reference evidence="5" key="1">
    <citation type="submission" date="2021-06" db="EMBL/GenBank/DDBJ databases">
        <authorList>
            <person name="Kallberg Y."/>
            <person name="Tangrot J."/>
            <person name="Rosling A."/>
        </authorList>
    </citation>
    <scope>NUCLEOTIDE SEQUENCE</scope>
    <source>
        <strain evidence="5">MA453B</strain>
    </source>
</reference>
<keyword evidence="6" id="KW-1185">Reference proteome</keyword>
<dbReference type="GO" id="GO:0005519">
    <property type="term" value="F:cytoskeletal regulatory protein binding"/>
    <property type="evidence" value="ECO:0007669"/>
    <property type="project" value="InterPro"/>
</dbReference>
<dbReference type="InterPro" id="IPR022782">
    <property type="entry name" value="AIP3-like_C"/>
</dbReference>
<dbReference type="Gene3D" id="1.20.58.1540">
    <property type="entry name" value="Actin interacting protein 3, C-terminal domain"/>
    <property type="match status" value="1"/>
</dbReference>
<feature type="transmembrane region" description="Helical" evidence="3">
    <location>
        <begin position="277"/>
        <end position="294"/>
    </location>
</feature>
<dbReference type="Pfam" id="PF03915">
    <property type="entry name" value="AIP3"/>
    <property type="match status" value="1"/>
</dbReference>
<dbReference type="OrthoDB" id="783096at2759"/>
<evidence type="ECO:0000256" key="2">
    <source>
        <dbReference type="SAM" id="MobiDB-lite"/>
    </source>
</evidence>
<feature type="compositionally biased region" description="Polar residues" evidence="2">
    <location>
        <begin position="18"/>
        <end position="37"/>
    </location>
</feature>
<dbReference type="InterPro" id="IPR005613">
    <property type="entry name" value="AIP3_C"/>
</dbReference>
<evidence type="ECO:0000256" key="3">
    <source>
        <dbReference type="SAM" id="Phobius"/>
    </source>
</evidence>
<protein>
    <submittedName>
        <fullName evidence="5">360_t:CDS:1</fullName>
    </submittedName>
</protein>
<accession>A0A9N9NII0</accession>
<feature type="domain" description="Actin interacting protein 3 C-terminal" evidence="4">
    <location>
        <begin position="3"/>
        <end position="265"/>
    </location>
</feature>
<dbReference type="Proteomes" id="UP000789405">
    <property type="component" value="Unassembled WGS sequence"/>
</dbReference>
<name>A0A9N9NII0_9GLOM</name>
<feature type="region of interest" description="Disordered" evidence="2">
    <location>
        <begin position="18"/>
        <end position="70"/>
    </location>
</feature>
<gene>
    <name evidence="5" type="ORF">DERYTH_LOCUS16003</name>
</gene>
<evidence type="ECO:0000256" key="1">
    <source>
        <dbReference type="SAM" id="Coils"/>
    </source>
</evidence>
<organism evidence="5 6">
    <name type="scientific">Dentiscutata erythropus</name>
    <dbReference type="NCBI Taxonomy" id="1348616"/>
    <lineage>
        <taxon>Eukaryota</taxon>
        <taxon>Fungi</taxon>
        <taxon>Fungi incertae sedis</taxon>
        <taxon>Mucoromycota</taxon>
        <taxon>Glomeromycotina</taxon>
        <taxon>Glomeromycetes</taxon>
        <taxon>Diversisporales</taxon>
        <taxon>Gigasporaceae</taxon>
        <taxon>Dentiscutata</taxon>
    </lineage>
</organism>
<keyword evidence="3" id="KW-1133">Transmembrane helix</keyword>
<feature type="coiled-coil region" evidence="1">
    <location>
        <begin position="206"/>
        <end position="238"/>
    </location>
</feature>
<dbReference type="EMBL" id="CAJVPY010013513">
    <property type="protein sequence ID" value="CAG8740978.1"/>
    <property type="molecule type" value="Genomic_DNA"/>
</dbReference>
<evidence type="ECO:0000313" key="5">
    <source>
        <dbReference type="EMBL" id="CAG8740978.1"/>
    </source>
</evidence>
<keyword evidence="1" id="KW-0175">Coiled coil</keyword>
<dbReference type="AlphaFoldDB" id="A0A9N9NII0"/>
<comment type="caution">
    <text evidence="5">The sequence shown here is derived from an EMBL/GenBank/DDBJ whole genome shotgun (WGS) entry which is preliminary data.</text>
</comment>
<evidence type="ECO:0000259" key="4">
    <source>
        <dbReference type="SMART" id="SM00806"/>
    </source>
</evidence>
<dbReference type="SMART" id="SM00806">
    <property type="entry name" value="AIP3"/>
    <property type="match status" value="1"/>
</dbReference>